<proteinExistence type="inferred from homology"/>
<dbReference type="PANTHER" id="PTHR10509:SF14">
    <property type="entry name" value="CAFFEOYL-COA O-METHYLTRANSFERASE 3-RELATED"/>
    <property type="match status" value="1"/>
</dbReference>
<dbReference type="EMBL" id="JAXOVC010000009">
    <property type="protein sequence ID" value="KAK4496885.1"/>
    <property type="molecule type" value="Genomic_DNA"/>
</dbReference>
<dbReference type="SUPFAM" id="SSF53335">
    <property type="entry name" value="S-adenosyl-L-methionine-dependent methyltransferases"/>
    <property type="match status" value="1"/>
</dbReference>
<dbReference type="PROSITE" id="PS51682">
    <property type="entry name" value="SAM_OMT_I"/>
    <property type="match status" value="1"/>
</dbReference>
<comment type="similarity">
    <text evidence="4">Belongs to the class I-like SAM-binding methyltransferase superfamily. Cation-dependent O-methyltransferase family.</text>
</comment>
<dbReference type="PANTHER" id="PTHR10509">
    <property type="entry name" value="O-METHYLTRANSFERASE-RELATED"/>
    <property type="match status" value="1"/>
</dbReference>
<comment type="caution">
    <text evidence="5">The sequence shown here is derived from an EMBL/GenBank/DDBJ whole genome shotgun (WGS) entry which is preliminary data.</text>
</comment>
<keyword evidence="6" id="KW-1185">Reference proteome</keyword>
<dbReference type="InterPro" id="IPR050362">
    <property type="entry name" value="Cation-dep_OMT"/>
</dbReference>
<gene>
    <name evidence="5" type="ORF">PRZ48_011334</name>
</gene>
<evidence type="ECO:0000313" key="5">
    <source>
        <dbReference type="EMBL" id="KAK4496885.1"/>
    </source>
</evidence>
<name>A0ABR0E6L9_ZASCE</name>
<organism evidence="5 6">
    <name type="scientific">Zasmidium cellare</name>
    <name type="common">Wine cellar mold</name>
    <name type="synonym">Racodium cellare</name>
    <dbReference type="NCBI Taxonomy" id="395010"/>
    <lineage>
        <taxon>Eukaryota</taxon>
        <taxon>Fungi</taxon>
        <taxon>Dikarya</taxon>
        <taxon>Ascomycota</taxon>
        <taxon>Pezizomycotina</taxon>
        <taxon>Dothideomycetes</taxon>
        <taxon>Dothideomycetidae</taxon>
        <taxon>Mycosphaerellales</taxon>
        <taxon>Mycosphaerellaceae</taxon>
        <taxon>Zasmidium</taxon>
    </lineage>
</organism>
<evidence type="ECO:0000313" key="6">
    <source>
        <dbReference type="Proteomes" id="UP001305779"/>
    </source>
</evidence>
<keyword evidence="1" id="KW-0489">Methyltransferase</keyword>
<dbReference type="InterPro" id="IPR029063">
    <property type="entry name" value="SAM-dependent_MTases_sf"/>
</dbReference>
<sequence length="225" mass="25006">MSITHTEIAKTIREAQDEIIPSNPRLDFALGNSTAKGLPPIAIGPAQGQFLSILCSSIQAKNILEVGTLGGYSTLFFASSVPGVHVTTLELREHHRDVALKNLKGIEKVDSLLGPALELLPKLAEQGKVFDFIFIDADNANQDKYFDWGVKLVRPGGIIYVDNAVRRITEWARDEPTRFNLIDQVKSDKRMRASLIPTLNYGSIYRQDETELEKQIDGFLIATKL</sequence>
<evidence type="ECO:0000256" key="3">
    <source>
        <dbReference type="ARBA" id="ARBA00022691"/>
    </source>
</evidence>
<evidence type="ECO:0000256" key="1">
    <source>
        <dbReference type="ARBA" id="ARBA00022603"/>
    </source>
</evidence>
<keyword evidence="2" id="KW-0808">Transferase</keyword>
<dbReference type="Gene3D" id="3.40.50.150">
    <property type="entry name" value="Vaccinia Virus protein VP39"/>
    <property type="match status" value="1"/>
</dbReference>
<reference evidence="5 6" key="1">
    <citation type="journal article" date="2023" name="G3 (Bethesda)">
        <title>A chromosome-level genome assembly of Zasmidium syzygii isolated from banana leaves.</title>
        <authorList>
            <person name="van Westerhoven A.C."/>
            <person name="Mehrabi R."/>
            <person name="Talebi R."/>
            <person name="Steentjes M.B.F."/>
            <person name="Corcolon B."/>
            <person name="Chong P.A."/>
            <person name="Kema G.H.J."/>
            <person name="Seidl M.F."/>
        </authorList>
    </citation>
    <scope>NUCLEOTIDE SEQUENCE [LARGE SCALE GENOMIC DNA]</scope>
    <source>
        <strain evidence="5 6">P124</strain>
    </source>
</reference>
<dbReference type="CDD" id="cd02440">
    <property type="entry name" value="AdoMet_MTases"/>
    <property type="match status" value="1"/>
</dbReference>
<accession>A0ABR0E6L9</accession>
<dbReference type="Proteomes" id="UP001305779">
    <property type="component" value="Unassembled WGS sequence"/>
</dbReference>
<evidence type="ECO:0000256" key="2">
    <source>
        <dbReference type="ARBA" id="ARBA00022679"/>
    </source>
</evidence>
<protein>
    <recommendedName>
        <fullName evidence="7">O-methyltransferase</fullName>
    </recommendedName>
</protein>
<evidence type="ECO:0008006" key="7">
    <source>
        <dbReference type="Google" id="ProtNLM"/>
    </source>
</evidence>
<dbReference type="Pfam" id="PF01596">
    <property type="entry name" value="Methyltransf_3"/>
    <property type="match status" value="1"/>
</dbReference>
<evidence type="ECO:0000256" key="4">
    <source>
        <dbReference type="ARBA" id="ARBA00023453"/>
    </source>
</evidence>
<dbReference type="InterPro" id="IPR002935">
    <property type="entry name" value="SAM_O-MeTrfase"/>
</dbReference>
<keyword evidence="3" id="KW-0949">S-adenosyl-L-methionine</keyword>